<dbReference type="Pfam" id="PF07949">
    <property type="entry name" value="YbbR"/>
    <property type="match status" value="3"/>
</dbReference>
<dbReference type="EMBL" id="CP065647">
    <property type="protein sequence ID" value="QPR73148.1"/>
    <property type="molecule type" value="Genomic_DNA"/>
</dbReference>
<feature type="compositionally biased region" description="Polar residues" evidence="1">
    <location>
        <begin position="410"/>
        <end position="420"/>
    </location>
</feature>
<feature type="signal peptide" evidence="2">
    <location>
        <begin position="1"/>
        <end position="31"/>
    </location>
</feature>
<dbReference type="Proteomes" id="UP000595038">
    <property type="component" value="Chromosome"/>
</dbReference>
<gene>
    <name evidence="4" type="ORF">CHCC16736_1627</name>
    <name evidence="3" type="ORF">I6G80_02150</name>
</gene>
<reference evidence="3 6" key="2">
    <citation type="submission" date="2020-12" db="EMBL/GenBank/DDBJ databases">
        <title>FDA dAtabase for Regulatory Grade micrObial Sequences (FDA-ARGOS): Supporting development and validation of Infectious Disease Dx tests.</title>
        <authorList>
            <person name="Nelson B."/>
            <person name="Plummer A."/>
            <person name="Tallon L."/>
            <person name="Sadzewicz L."/>
            <person name="Zhao X."/>
            <person name="Boylan J."/>
            <person name="Ott S."/>
            <person name="Bowen H."/>
            <person name="Vavikolanu K."/>
            <person name="Mehta A."/>
            <person name="Aluvathingal J."/>
            <person name="Nadendla S."/>
            <person name="Myers T."/>
            <person name="Yan Y."/>
            <person name="Sichtig H."/>
        </authorList>
    </citation>
    <scope>NUCLEOTIDE SEQUENCE [LARGE SCALE GENOMIC DNA]</scope>
    <source>
        <strain evidence="3 6">FDAARGOS_923</strain>
    </source>
</reference>
<dbReference type="PANTHER" id="PTHR37804">
    <property type="entry name" value="CDAA REGULATORY PROTEIN CDAR"/>
    <property type="match status" value="1"/>
</dbReference>
<proteinExistence type="predicted"/>
<name>A0A415J4H4_BACLI</name>
<keyword evidence="2" id="KW-0732">Signal</keyword>
<evidence type="ECO:0000313" key="5">
    <source>
        <dbReference type="Proteomes" id="UP000435910"/>
    </source>
</evidence>
<reference evidence="4 5" key="1">
    <citation type="submission" date="2019-06" db="EMBL/GenBank/DDBJ databases">
        <title>Genome sequence analysis of &gt;100 Bacillus licheniformis strains suggests intrinsic resistance to this species.</title>
        <authorList>
            <person name="Wels M."/>
            <person name="Siezen R.J."/>
            <person name="Johansen E."/>
            <person name="Stuer-Lauridsen B."/>
            <person name="Bjerre K."/>
            <person name="Nielsen B.K.K."/>
        </authorList>
    </citation>
    <scope>NUCLEOTIDE SEQUENCE [LARGE SCALE GENOMIC DNA]</scope>
    <source>
        <strain evidence="4 5">BAC-16736</strain>
    </source>
</reference>
<evidence type="ECO:0000256" key="2">
    <source>
        <dbReference type="SAM" id="SignalP"/>
    </source>
</evidence>
<feature type="region of interest" description="Disordered" evidence="1">
    <location>
        <begin position="395"/>
        <end position="438"/>
    </location>
</feature>
<dbReference type="Proteomes" id="UP000435910">
    <property type="component" value="Unassembled WGS sequence"/>
</dbReference>
<dbReference type="Gene3D" id="2.170.120.30">
    <property type="match status" value="2"/>
</dbReference>
<feature type="chain" id="PRO_5041167832" evidence="2">
    <location>
        <begin position="32"/>
        <end position="438"/>
    </location>
</feature>
<accession>A0A415J4H4</accession>
<evidence type="ECO:0000313" key="6">
    <source>
        <dbReference type="Proteomes" id="UP000595038"/>
    </source>
</evidence>
<evidence type="ECO:0000313" key="3">
    <source>
        <dbReference type="EMBL" id="QPR73148.1"/>
    </source>
</evidence>
<dbReference type="InterPro" id="IPR053154">
    <property type="entry name" value="c-di-AMP_regulator"/>
</dbReference>
<evidence type="ECO:0000256" key="1">
    <source>
        <dbReference type="SAM" id="MobiDB-lite"/>
    </source>
</evidence>
<dbReference type="AlphaFoldDB" id="A0A415J4H4"/>
<dbReference type="Gene3D" id="2.170.120.40">
    <property type="entry name" value="YbbR-like domain"/>
    <property type="match status" value="2"/>
</dbReference>
<dbReference type="InterPro" id="IPR012505">
    <property type="entry name" value="YbbR"/>
</dbReference>
<dbReference type="RefSeq" id="WP_003178444.1">
    <property type="nucleotide sequence ID" value="NZ_CAJCKC010000008.1"/>
</dbReference>
<evidence type="ECO:0000313" key="4">
    <source>
        <dbReference type="EMBL" id="TWL30593.1"/>
    </source>
</evidence>
<dbReference type="PANTHER" id="PTHR37804:SF1">
    <property type="entry name" value="CDAA REGULATORY PROTEIN CDAR"/>
    <property type="match status" value="1"/>
</dbReference>
<organism evidence="4 5">
    <name type="scientific">Bacillus licheniformis</name>
    <dbReference type="NCBI Taxonomy" id="1402"/>
    <lineage>
        <taxon>Bacteria</taxon>
        <taxon>Bacillati</taxon>
        <taxon>Bacillota</taxon>
        <taxon>Bacilli</taxon>
        <taxon>Bacillales</taxon>
        <taxon>Bacillaceae</taxon>
        <taxon>Bacillus</taxon>
    </lineage>
</organism>
<sequence length="438" mass="48220">MDKFLNNPWAVKVVALLFAFLLYFAVHSAQAPTPKKPGESFFPTSTTDEATLTDIPVKSFYDDENYVVTGVPQTVNVTIKGPTGTVKKVRQVKDFEIYADMQNLKTGRHKVELKARNVADGLTLTINPSVTTVTIEEKTTKEFPVEVDFYNKNKMKDGYTPELPIINPKNVSVTGSKAVIDRIQNIKATINLEGVDQTVEKEAKLTVYDKDGNVLPVEVSPSVVKITVPVTSPSKKIPVKVDRKGSLPDGISISSLDISPGEVTVYGPQNVLDSLEFVEADEIDLSKIKDDTELEAGIKVPDGAKKVSPEKVKIQVKVDKEEEKKLKNVSIKTAGLNDSRDLEFLDPKSGKLDITAKGSTAAIEKLQPSDVELYVNVADLDDGEHNVKLEVNGPQNMTWSLPRQSIRVKISSQTTQNEKNNGQDEEEENHSEKDSQPS</sequence>
<dbReference type="EMBL" id="NILC01000014">
    <property type="protein sequence ID" value="TWL30593.1"/>
    <property type="molecule type" value="Genomic_DNA"/>
</dbReference>
<protein>
    <submittedName>
        <fullName evidence="4">CdaA regulatory protein CdaR</fullName>
    </submittedName>
    <submittedName>
        <fullName evidence="3">YbbR-like domain-containing protein</fullName>
    </submittedName>
</protein>